<comment type="caution">
    <text evidence="1">The sequence shown here is derived from an EMBL/GenBank/DDBJ whole genome shotgun (WGS) entry which is preliminary data.</text>
</comment>
<sequence>MELTAGVHTSIAQDVPAGLIPDTTLHPKQVFDDAVTVESHYPYGTSVSSAAFDMYSWVWPTVDYYGLGAIQESSSLAFVLDASFLDAERGLGCSEAYAESSSTMKWVKVDSDSDGTADTWYSIFGSEVTTDTLCDGIYDGHVVVTDQGMTEALALAQEQNRTLKVLIRDITGAAVQNFELREVVAAWKYRAPVWWPDDPDNCWDVNDSMVATDHCSCKDDCRCMPGCSEADCSTDNDTLRSYTCAYAGLRANMTSRIQVKGSLRWLPEETGRAPVTLWPLPSTSGTECATAGAGAMIPTAPALRGTRRLTPKLLLPTQPLATTAWMRRCFS</sequence>
<gene>
    <name evidence="1" type="ORF">EVOR1521_LOCUS1263</name>
</gene>
<evidence type="ECO:0000313" key="2">
    <source>
        <dbReference type="Proteomes" id="UP001178507"/>
    </source>
</evidence>
<organism evidence="1 2">
    <name type="scientific">Effrenium voratum</name>
    <dbReference type="NCBI Taxonomy" id="2562239"/>
    <lineage>
        <taxon>Eukaryota</taxon>
        <taxon>Sar</taxon>
        <taxon>Alveolata</taxon>
        <taxon>Dinophyceae</taxon>
        <taxon>Suessiales</taxon>
        <taxon>Symbiodiniaceae</taxon>
        <taxon>Effrenium</taxon>
    </lineage>
</organism>
<evidence type="ECO:0000313" key="1">
    <source>
        <dbReference type="EMBL" id="CAJ1370769.1"/>
    </source>
</evidence>
<dbReference type="AlphaFoldDB" id="A0AA36MG94"/>
<dbReference type="Proteomes" id="UP001178507">
    <property type="component" value="Unassembled WGS sequence"/>
</dbReference>
<keyword evidence="2" id="KW-1185">Reference proteome</keyword>
<protein>
    <submittedName>
        <fullName evidence="1">Uncharacterized protein</fullName>
    </submittedName>
</protein>
<name>A0AA36MG94_9DINO</name>
<reference evidence="1" key="1">
    <citation type="submission" date="2023-08" db="EMBL/GenBank/DDBJ databases">
        <authorList>
            <person name="Chen Y."/>
            <person name="Shah S."/>
            <person name="Dougan E. K."/>
            <person name="Thang M."/>
            <person name="Chan C."/>
        </authorList>
    </citation>
    <scope>NUCLEOTIDE SEQUENCE</scope>
</reference>
<proteinExistence type="predicted"/>
<dbReference type="EMBL" id="CAUJNA010000036">
    <property type="protein sequence ID" value="CAJ1370769.1"/>
    <property type="molecule type" value="Genomic_DNA"/>
</dbReference>
<accession>A0AA36MG94</accession>